<proteinExistence type="predicted"/>
<sequence>MKSSTTAILALVSASAANAWTLYCGDSCTNGTAVISGDDDYQGATCTDISDLYDHCYFESEQAWYYAVVYEKSDCVVGSSTPSTVIEADECTSAGPFLSYQVVVDL</sequence>
<comment type="caution">
    <text evidence="2">The sequence shown here is derived from an EMBL/GenBank/DDBJ whole genome shotgun (WGS) entry which is preliminary data.</text>
</comment>
<gene>
    <name evidence="2" type="ORF">VSDG_01699</name>
</gene>
<evidence type="ECO:0000313" key="3">
    <source>
        <dbReference type="Proteomes" id="UP000284375"/>
    </source>
</evidence>
<evidence type="ECO:0000313" key="2">
    <source>
        <dbReference type="EMBL" id="ROW02891.1"/>
    </source>
</evidence>
<keyword evidence="1" id="KW-0732">Signal</keyword>
<reference evidence="2 3" key="1">
    <citation type="submission" date="2015-09" db="EMBL/GenBank/DDBJ databases">
        <title>Host preference determinants of Valsa canker pathogens revealed by comparative genomics.</title>
        <authorList>
            <person name="Yin Z."/>
            <person name="Huang L."/>
        </authorList>
    </citation>
    <scope>NUCLEOTIDE SEQUENCE [LARGE SCALE GENOMIC DNA]</scope>
    <source>
        <strain evidence="2 3">YSFL</strain>
    </source>
</reference>
<protein>
    <submittedName>
        <fullName evidence="2">Uncharacterized protein</fullName>
    </submittedName>
</protein>
<dbReference type="Proteomes" id="UP000284375">
    <property type="component" value="Unassembled WGS sequence"/>
</dbReference>
<accession>A0A423WHR1</accession>
<evidence type="ECO:0000256" key="1">
    <source>
        <dbReference type="SAM" id="SignalP"/>
    </source>
</evidence>
<dbReference type="EMBL" id="LJZO01000004">
    <property type="protein sequence ID" value="ROW02891.1"/>
    <property type="molecule type" value="Genomic_DNA"/>
</dbReference>
<dbReference type="OrthoDB" id="5219036at2759"/>
<organism evidence="2 3">
    <name type="scientific">Cytospora chrysosperma</name>
    <name type="common">Cytospora canker fungus</name>
    <name type="synonym">Sphaeria chrysosperma</name>
    <dbReference type="NCBI Taxonomy" id="252740"/>
    <lineage>
        <taxon>Eukaryota</taxon>
        <taxon>Fungi</taxon>
        <taxon>Dikarya</taxon>
        <taxon>Ascomycota</taxon>
        <taxon>Pezizomycotina</taxon>
        <taxon>Sordariomycetes</taxon>
        <taxon>Sordariomycetidae</taxon>
        <taxon>Diaporthales</taxon>
        <taxon>Cytosporaceae</taxon>
        <taxon>Cytospora</taxon>
    </lineage>
</organism>
<feature type="chain" id="PRO_5019319475" evidence="1">
    <location>
        <begin position="20"/>
        <end position="106"/>
    </location>
</feature>
<dbReference type="AlphaFoldDB" id="A0A423WHR1"/>
<keyword evidence="3" id="KW-1185">Reference proteome</keyword>
<feature type="signal peptide" evidence="1">
    <location>
        <begin position="1"/>
        <end position="19"/>
    </location>
</feature>
<name>A0A423WHR1_CYTCH</name>